<dbReference type="EMBL" id="BPLQ01007580">
    <property type="protein sequence ID" value="GIY30956.1"/>
    <property type="molecule type" value="Genomic_DNA"/>
</dbReference>
<dbReference type="Proteomes" id="UP001054837">
    <property type="component" value="Unassembled WGS sequence"/>
</dbReference>
<gene>
    <name evidence="1" type="ORF">CDAR_609531</name>
</gene>
<reference evidence="1 2" key="1">
    <citation type="submission" date="2021-06" db="EMBL/GenBank/DDBJ databases">
        <title>Caerostris darwini draft genome.</title>
        <authorList>
            <person name="Kono N."/>
            <person name="Arakawa K."/>
        </authorList>
    </citation>
    <scope>NUCLEOTIDE SEQUENCE [LARGE SCALE GENOMIC DNA]</scope>
</reference>
<dbReference type="AlphaFoldDB" id="A0AAV4SE56"/>
<name>A0AAV4SE56_9ARAC</name>
<evidence type="ECO:0000313" key="2">
    <source>
        <dbReference type="Proteomes" id="UP001054837"/>
    </source>
</evidence>
<evidence type="ECO:0000313" key="1">
    <source>
        <dbReference type="EMBL" id="GIY30956.1"/>
    </source>
</evidence>
<protein>
    <submittedName>
        <fullName evidence="1">Uncharacterized protein</fullName>
    </submittedName>
</protein>
<organism evidence="1 2">
    <name type="scientific">Caerostris darwini</name>
    <dbReference type="NCBI Taxonomy" id="1538125"/>
    <lineage>
        <taxon>Eukaryota</taxon>
        <taxon>Metazoa</taxon>
        <taxon>Ecdysozoa</taxon>
        <taxon>Arthropoda</taxon>
        <taxon>Chelicerata</taxon>
        <taxon>Arachnida</taxon>
        <taxon>Araneae</taxon>
        <taxon>Araneomorphae</taxon>
        <taxon>Entelegynae</taxon>
        <taxon>Araneoidea</taxon>
        <taxon>Araneidae</taxon>
        <taxon>Caerostris</taxon>
    </lineage>
</organism>
<accession>A0AAV4SE56</accession>
<comment type="caution">
    <text evidence="1">The sequence shown here is derived from an EMBL/GenBank/DDBJ whole genome shotgun (WGS) entry which is preliminary data.</text>
</comment>
<keyword evidence="2" id="KW-1185">Reference proteome</keyword>
<proteinExistence type="predicted"/>
<sequence>MKTHFHWRRDYFIHDMTSQLPFSHGVSSIPAIRTPLSHLSPQLQCIPCIVHVPTPSTYICIKDVRLLRGSASERVSRSLVKMKSTSSEGFGILQKP</sequence>